<keyword evidence="4" id="KW-1185">Reference proteome</keyword>
<feature type="domain" description="START" evidence="2">
    <location>
        <begin position="208"/>
        <end position="371"/>
    </location>
</feature>
<dbReference type="PANTHER" id="PTHR12136">
    <property type="entry name" value="ENHANCED DISEASE RESISTANCE-RELATED"/>
    <property type="match status" value="1"/>
</dbReference>
<dbReference type="Pfam" id="PF07059">
    <property type="entry name" value="EDR2_C"/>
    <property type="match status" value="1"/>
</dbReference>
<dbReference type="SUPFAM" id="SSF55961">
    <property type="entry name" value="Bet v1-like"/>
    <property type="match status" value="1"/>
</dbReference>
<proteinExistence type="predicted"/>
<feature type="region of interest" description="Disordered" evidence="1">
    <location>
        <begin position="499"/>
        <end position="525"/>
    </location>
</feature>
<dbReference type="PANTHER" id="PTHR12136:SF47">
    <property type="entry name" value="ENHANCED DISEASE RESISTANCE PROTEIN (DUF1336)"/>
    <property type="match status" value="1"/>
</dbReference>
<gene>
    <name evidence="3" type="ORF">SAY86_013628</name>
</gene>
<dbReference type="AlphaFoldDB" id="A0AAN7KM16"/>
<dbReference type="Proteomes" id="UP001346149">
    <property type="component" value="Unassembled WGS sequence"/>
</dbReference>
<evidence type="ECO:0000313" key="3">
    <source>
        <dbReference type="EMBL" id="KAK4771853.1"/>
    </source>
</evidence>
<dbReference type="GO" id="GO:0008289">
    <property type="term" value="F:lipid binding"/>
    <property type="evidence" value="ECO:0007669"/>
    <property type="project" value="InterPro"/>
</dbReference>
<dbReference type="EMBL" id="JAXQNO010000020">
    <property type="protein sequence ID" value="KAK4771853.1"/>
    <property type="molecule type" value="Genomic_DNA"/>
</dbReference>
<sequence length="740" mass="83546">MEAEAASSRHRSDASVAHGSPDAKRELFEFFGWVFHLGVNTIGHEFCHLRFLYIRGKYVEMYKRDPHENPGVKPIRRGVISPSFMVEDLGPRKVNDGDAYAIRFYNRQDERKKGEIACATAGEAQKWMDAFDHAKQQAVYELSNSGNARDKLNVEIEINLEGHRPRVRRYAQELKKLIRIGQGPETLLRLSSYLSDRYFHSNVGDAIEANNWKCFHTINGTRIFEDIADSKAGKGVLVKAVVVIEASVDTVFEVILNLERSRRYEWDTFSGDLELIDSYDGHYDVLYGTFEPKCLTRWNSRKDFVFSRQWFRAQDGTYTIIQLPAVHKKRPVRSGYKRITVNPSTWEIRAINMPMGMGTDKCLVTQMMEIQSAKWCKWKNGRCSKFEKTVPYALLCQVSGLKEYVEANPALKSEISVIISQAKASDMSGSNSDYEDSNEAVDKFYDALSADSYSSEESDDEENDEKVGKVRLKNDSWAMSGMNLKKSVVDAHRELDPHATPISINPSHFRGSLAKGQDDSDTNCWSSPGGSGFMIRGKDYLRDNSKVKGSDPLLQLIGVDWLKVEEKLDGVALHPKSLVQSEPGKKLPFILMVNLQIPAKPNYSLVFYYASDRPVNKTSLLGKFIDGTDAFRDARFKLIPSIIEGYWMVKRAVGTKACLLGKSVTCNYLRQDNFLEIDVDIGSSSVARRVIGLVLGYVTSIVVDMAILVEAKEEAELPEYILGMVRLNRLRPDSAVQLGD</sequence>
<evidence type="ECO:0000259" key="2">
    <source>
        <dbReference type="PROSITE" id="PS50848"/>
    </source>
</evidence>
<organism evidence="3 4">
    <name type="scientific">Trapa natans</name>
    <name type="common">Water chestnut</name>
    <dbReference type="NCBI Taxonomy" id="22666"/>
    <lineage>
        <taxon>Eukaryota</taxon>
        <taxon>Viridiplantae</taxon>
        <taxon>Streptophyta</taxon>
        <taxon>Embryophyta</taxon>
        <taxon>Tracheophyta</taxon>
        <taxon>Spermatophyta</taxon>
        <taxon>Magnoliopsida</taxon>
        <taxon>eudicotyledons</taxon>
        <taxon>Gunneridae</taxon>
        <taxon>Pentapetalae</taxon>
        <taxon>rosids</taxon>
        <taxon>malvids</taxon>
        <taxon>Myrtales</taxon>
        <taxon>Lythraceae</taxon>
        <taxon>Trapa</taxon>
    </lineage>
</organism>
<accession>A0AAN7KM16</accession>
<name>A0AAN7KM16_TRANT</name>
<evidence type="ECO:0000313" key="4">
    <source>
        <dbReference type="Proteomes" id="UP001346149"/>
    </source>
</evidence>
<dbReference type="CDD" id="cd00177">
    <property type="entry name" value="START"/>
    <property type="match status" value="1"/>
</dbReference>
<dbReference type="PROSITE" id="PS50848">
    <property type="entry name" value="START"/>
    <property type="match status" value="1"/>
</dbReference>
<reference evidence="3 4" key="1">
    <citation type="journal article" date="2023" name="Hortic Res">
        <title>Pangenome of water caltrop reveals structural variations and asymmetric subgenome divergence after allopolyploidization.</title>
        <authorList>
            <person name="Zhang X."/>
            <person name="Chen Y."/>
            <person name="Wang L."/>
            <person name="Yuan Y."/>
            <person name="Fang M."/>
            <person name="Shi L."/>
            <person name="Lu R."/>
            <person name="Comes H.P."/>
            <person name="Ma Y."/>
            <person name="Chen Y."/>
            <person name="Huang G."/>
            <person name="Zhou Y."/>
            <person name="Zheng Z."/>
            <person name="Qiu Y."/>
        </authorList>
    </citation>
    <scope>NUCLEOTIDE SEQUENCE [LARGE SCALE GENOMIC DNA]</scope>
    <source>
        <strain evidence="3">F231</strain>
    </source>
</reference>
<dbReference type="InterPro" id="IPR009769">
    <property type="entry name" value="EDR2_C"/>
</dbReference>
<evidence type="ECO:0000256" key="1">
    <source>
        <dbReference type="SAM" id="MobiDB-lite"/>
    </source>
</evidence>
<dbReference type="Gene3D" id="3.30.530.20">
    <property type="match status" value="1"/>
</dbReference>
<protein>
    <recommendedName>
        <fullName evidence="2">START domain-containing protein</fullName>
    </recommendedName>
</protein>
<dbReference type="InterPro" id="IPR002913">
    <property type="entry name" value="START_lipid-bd_dom"/>
</dbReference>
<dbReference type="InterPro" id="IPR023393">
    <property type="entry name" value="START-like_dom_sf"/>
</dbReference>
<comment type="caution">
    <text evidence="3">The sequence shown here is derived from an EMBL/GenBank/DDBJ whole genome shotgun (WGS) entry which is preliminary data.</text>
</comment>
<dbReference type="InterPro" id="IPR045096">
    <property type="entry name" value="EDR2-like"/>
</dbReference>